<dbReference type="HAMAP" id="MF_02002">
    <property type="entry name" value="Ile_tRNA_synth_type1"/>
    <property type="match status" value="1"/>
</dbReference>
<accession>A0A0F9TXC8</accession>
<dbReference type="GO" id="GO:0004822">
    <property type="term" value="F:isoleucine-tRNA ligase activity"/>
    <property type="evidence" value="ECO:0007669"/>
    <property type="project" value="UniProtKB-EC"/>
</dbReference>
<dbReference type="Gene3D" id="3.90.740.10">
    <property type="entry name" value="Valyl/Leucyl/Isoleucyl-tRNA synthetase, editing domain"/>
    <property type="match status" value="1"/>
</dbReference>
<dbReference type="PRINTS" id="PR00984">
    <property type="entry name" value="TRNASYNTHILE"/>
</dbReference>
<dbReference type="PANTHER" id="PTHR42765">
    <property type="entry name" value="SOLEUCYL-TRNA SYNTHETASE"/>
    <property type="match status" value="1"/>
</dbReference>
<evidence type="ECO:0000256" key="1">
    <source>
        <dbReference type="ARBA" id="ARBA00013165"/>
    </source>
</evidence>
<dbReference type="EMBL" id="LAZR01000156">
    <property type="protein sequence ID" value="KKN85695.1"/>
    <property type="molecule type" value="Genomic_DNA"/>
</dbReference>
<dbReference type="NCBIfam" id="TIGR00392">
    <property type="entry name" value="ileS"/>
    <property type="match status" value="1"/>
</dbReference>
<evidence type="ECO:0000256" key="4">
    <source>
        <dbReference type="ARBA" id="ARBA00022741"/>
    </source>
</evidence>
<sequence>MSKDKSKYKDTLNLPKTTFDMRAGLIKKEPTFQQRWRKEDLYGQLRKYRAGSPRFILHDGPPYANGNIHMGTALNKILKDMVVRIKNMTGFDAPYVPGWDCHGLPIEAKVVDELGDKARQMAATDIRKLCEAYANKFVAIQSEQFQRLGIFGEFDDPYITMRPQYEADVLEVFARLVDQGVVYRQLKPVHWSIDNRTALADAELEYHDRQDPGVTVAFELASGLDAVPHTHGDFTALGIWTTTPWTLPANLAVAIHPAYDYVTLRLESTSGLISLIVAADRCQAILDAIAADRGDWLTNHSVSEPFKGQRLLDAKVTYRHPLIDGKVCPVVAADYVTLEDGTGLVHTSPGHGLDDYHTGLANGLDIYCPVTADGTFDETAPEFIRGVSVWDANGLIIEHLRTLQTLIAAETIMHSYPHDWRSKTPTIFRATEQWFIAVDKPLAETDESLRAMALKLCNLSEDRGVRFIPGWGRNRIVGMLESRPDWCLSRQRSWGLPIPVFYNRDGRSLLTPDSVRAVMKVIAQEGSNAWFTKTPAELLADYDADSDPRLDDPGEFPLDELEIGRDIFDVWFESGSSWYAVAIARGLAGEMPVDLYLEGSDQHRGWFQLSLLPALGAVSRPPFKTVLTHGFVVTEDGHKMSKSLGNAIDVVDQLNTRGADILRLWVASQNYQDDIRCSDSLIAQAEDAYRKIRNTLRFCMGSCSDFDPARHAARPGDHSIDLWMRLELHELIRNVRAAYDTYEFHRATRLMYEFCTVQASSVYMAAVKDRLYCEHPESPRRRATQTVMHEMLMTLVKLLAPILPHTCEEAWEHIPFRDVTEPHSVHLASLPDVDTHLLRLAEELRPVAPDAGRSLPDQLTEGATWIWDRLLDLRTIGLGKLEDLRNAGVKNPLDTEAVFLVPEGDDAVRGFIELYLAELEDMLGVGHARIDTGPAAESAIADVTVHDTRDQYERCARSWKRRPDVGSDPDYPDLSARDAAAVRLLGGS</sequence>
<keyword evidence="3" id="KW-0436">Ligase</keyword>
<reference evidence="10" key="1">
    <citation type="journal article" date="2015" name="Nature">
        <title>Complex archaea that bridge the gap between prokaryotes and eukaryotes.</title>
        <authorList>
            <person name="Spang A."/>
            <person name="Saw J.H."/>
            <person name="Jorgensen S.L."/>
            <person name="Zaremba-Niedzwiedzka K."/>
            <person name="Martijn J."/>
            <person name="Lind A.E."/>
            <person name="van Eijk R."/>
            <person name="Schleper C."/>
            <person name="Guy L."/>
            <person name="Ettema T.J."/>
        </authorList>
    </citation>
    <scope>NUCLEOTIDE SEQUENCE</scope>
</reference>
<dbReference type="Pfam" id="PF08264">
    <property type="entry name" value="Anticodon_1"/>
    <property type="match status" value="1"/>
</dbReference>
<dbReference type="GO" id="GO:0006428">
    <property type="term" value="P:isoleucyl-tRNA aminoacylation"/>
    <property type="evidence" value="ECO:0007669"/>
    <property type="project" value="InterPro"/>
</dbReference>
<feature type="domain" description="Methionyl/Valyl/Leucyl/Isoleucyl-tRNA synthetase anticodon-binding" evidence="9">
    <location>
        <begin position="721"/>
        <end position="838"/>
    </location>
</feature>
<dbReference type="InterPro" id="IPR033708">
    <property type="entry name" value="Anticodon_Ile_BEm"/>
</dbReference>
<dbReference type="GO" id="GO:0000049">
    <property type="term" value="F:tRNA binding"/>
    <property type="evidence" value="ECO:0007669"/>
    <property type="project" value="InterPro"/>
</dbReference>
<keyword evidence="7" id="KW-0030">Aminoacyl-tRNA synthetase</keyword>
<dbReference type="InterPro" id="IPR013155">
    <property type="entry name" value="M/V/L/I-tRNA-synth_anticd-bd"/>
</dbReference>
<organism evidence="10">
    <name type="scientific">marine sediment metagenome</name>
    <dbReference type="NCBI Taxonomy" id="412755"/>
    <lineage>
        <taxon>unclassified sequences</taxon>
        <taxon>metagenomes</taxon>
        <taxon>ecological metagenomes</taxon>
    </lineage>
</organism>
<dbReference type="SUPFAM" id="SSF50677">
    <property type="entry name" value="ValRS/IleRS/LeuRS editing domain"/>
    <property type="match status" value="1"/>
</dbReference>
<evidence type="ECO:0000259" key="8">
    <source>
        <dbReference type="Pfam" id="PF00133"/>
    </source>
</evidence>
<gene>
    <name evidence="10" type="ORF">LCGC14_0276790</name>
</gene>
<evidence type="ECO:0000259" key="9">
    <source>
        <dbReference type="Pfam" id="PF08264"/>
    </source>
</evidence>
<evidence type="ECO:0000256" key="5">
    <source>
        <dbReference type="ARBA" id="ARBA00022840"/>
    </source>
</evidence>
<dbReference type="InterPro" id="IPR014729">
    <property type="entry name" value="Rossmann-like_a/b/a_fold"/>
</dbReference>
<keyword evidence="5" id="KW-0067">ATP-binding</keyword>
<feature type="domain" description="Aminoacyl-tRNA synthetase class Ia" evidence="8">
    <location>
        <begin position="33"/>
        <end position="677"/>
    </location>
</feature>
<dbReference type="SUPFAM" id="SSF52374">
    <property type="entry name" value="Nucleotidylyl transferase"/>
    <property type="match status" value="1"/>
</dbReference>
<evidence type="ECO:0000256" key="2">
    <source>
        <dbReference type="ARBA" id="ARBA00022490"/>
    </source>
</evidence>
<protein>
    <recommendedName>
        <fullName evidence="1">isoleucine--tRNA ligase</fullName>
        <ecNumber evidence="1">6.1.1.5</ecNumber>
    </recommendedName>
</protein>
<dbReference type="PANTHER" id="PTHR42765:SF1">
    <property type="entry name" value="ISOLEUCINE--TRNA LIGASE, MITOCHONDRIAL"/>
    <property type="match status" value="1"/>
</dbReference>
<keyword evidence="6" id="KW-0648">Protein biosynthesis</keyword>
<dbReference type="InterPro" id="IPR009080">
    <property type="entry name" value="tRNAsynth_Ia_anticodon-bd"/>
</dbReference>
<dbReference type="Gene3D" id="1.10.730.20">
    <property type="match status" value="1"/>
</dbReference>
<dbReference type="GO" id="GO:0005524">
    <property type="term" value="F:ATP binding"/>
    <property type="evidence" value="ECO:0007669"/>
    <property type="project" value="UniProtKB-KW"/>
</dbReference>
<dbReference type="CDD" id="cd07960">
    <property type="entry name" value="Anticodon_Ia_Ile_BEm"/>
    <property type="match status" value="1"/>
</dbReference>
<dbReference type="CDD" id="cd00818">
    <property type="entry name" value="IleRS_core"/>
    <property type="match status" value="1"/>
</dbReference>
<comment type="caution">
    <text evidence="10">The sequence shown here is derived from an EMBL/GenBank/DDBJ whole genome shotgun (WGS) entry which is preliminary data.</text>
</comment>
<keyword evidence="4" id="KW-0547">Nucleotide-binding</keyword>
<dbReference type="PROSITE" id="PS00178">
    <property type="entry name" value="AA_TRNA_LIGASE_I"/>
    <property type="match status" value="1"/>
</dbReference>
<dbReference type="GO" id="GO:0005829">
    <property type="term" value="C:cytosol"/>
    <property type="evidence" value="ECO:0007669"/>
    <property type="project" value="TreeGrafter"/>
</dbReference>
<dbReference type="InterPro" id="IPR050081">
    <property type="entry name" value="Ile-tRNA_ligase"/>
</dbReference>
<dbReference type="InterPro" id="IPR002301">
    <property type="entry name" value="Ile-tRNA-ligase"/>
</dbReference>
<evidence type="ECO:0000256" key="7">
    <source>
        <dbReference type="ARBA" id="ARBA00023146"/>
    </source>
</evidence>
<dbReference type="InterPro" id="IPR001412">
    <property type="entry name" value="aa-tRNA-synth_I_CS"/>
</dbReference>
<evidence type="ECO:0000313" key="10">
    <source>
        <dbReference type="EMBL" id="KKN85695.1"/>
    </source>
</evidence>
<keyword evidence="2" id="KW-0963">Cytoplasm</keyword>
<dbReference type="InterPro" id="IPR009008">
    <property type="entry name" value="Val/Leu/Ile-tRNA-synth_edit"/>
</dbReference>
<dbReference type="Gene3D" id="1.10.10.830">
    <property type="entry name" value="Ile-tRNA synthetase CP2 domain-like"/>
    <property type="match status" value="1"/>
</dbReference>
<dbReference type="InterPro" id="IPR023585">
    <property type="entry name" value="Ile-tRNA-ligase_type1"/>
</dbReference>
<dbReference type="Pfam" id="PF00133">
    <property type="entry name" value="tRNA-synt_1"/>
    <property type="match status" value="1"/>
</dbReference>
<dbReference type="EC" id="6.1.1.5" evidence="1"/>
<dbReference type="Gene3D" id="3.40.50.620">
    <property type="entry name" value="HUPs"/>
    <property type="match status" value="2"/>
</dbReference>
<dbReference type="AlphaFoldDB" id="A0A0F9TXC8"/>
<evidence type="ECO:0000256" key="3">
    <source>
        <dbReference type="ARBA" id="ARBA00022598"/>
    </source>
</evidence>
<dbReference type="InterPro" id="IPR002300">
    <property type="entry name" value="aa-tRNA-synth_Ia"/>
</dbReference>
<proteinExistence type="inferred from homology"/>
<dbReference type="SUPFAM" id="SSF47323">
    <property type="entry name" value="Anticodon-binding domain of a subclass of class I aminoacyl-tRNA synthetases"/>
    <property type="match status" value="1"/>
</dbReference>
<dbReference type="FunFam" id="3.40.50.620:FF:000092">
    <property type="entry name" value="Isoleucine--tRNA ligase"/>
    <property type="match status" value="1"/>
</dbReference>
<evidence type="ECO:0000256" key="6">
    <source>
        <dbReference type="ARBA" id="ARBA00022917"/>
    </source>
</evidence>
<dbReference type="GO" id="GO:0002161">
    <property type="term" value="F:aminoacyl-tRNA deacylase activity"/>
    <property type="evidence" value="ECO:0007669"/>
    <property type="project" value="InterPro"/>
</dbReference>
<name>A0A0F9TXC8_9ZZZZ</name>